<sequence>MDARRPREALPDTLRALAMVSVITLNAIGYPRSSSVTLRAPTFLS</sequence>
<evidence type="ECO:0000313" key="1">
    <source>
        <dbReference type="EMBL" id="MDR7096927.1"/>
    </source>
</evidence>
<accession>A0ABU1VHG5</accession>
<dbReference type="EMBL" id="JAVDWE010000017">
    <property type="protein sequence ID" value="MDR7096927.1"/>
    <property type="molecule type" value="Genomic_DNA"/>
</dbReference>
<gene>
    <name evidence="1" type="ORF">J2X09_004684</name>
</gene>
<dbReference type="RefSeq" id="WP_310309539.1">
    <property type="nucleotide sequence ID" value="NZ_JAVDWE010000017.1"/>
</dbReference>
<comment type="caution">
    <text evidence="1">The sequence shown here is derived from an EMBL/GenBank/DDBJ whole genome shotgun (WGS) entry which is preliminary data.</text>
</comment>
<organism evidence="1 2">
    <name type="scientific">Hydrogenophaga laconesensis</name>
    <dbReference type="NCBI Taxonomy" id="1805971"/>
    <lineage>
        <taxon>Bacteria</taxon>
        <taxon>Pseudomonadati</taxon>
        <taxon>Pseudomonadota</taxon>
        <taxon>Betaproteobacteria</taxon>
        <taxon>Burkholderiales</taxon>
        <taxon>Comamonadaceae</taxon>
        <taxon>Hydrogenophaga</taxon>
    </lineage>
</organism>
<dbReference type="Proteomes" id="UP001265550">
    <property type="component" value="Unassembled WGS sequence"/>
</dbReference>
<protein>
    <submittedName>
        <fullName evidence="1">Uncharacterized protein</fullName>
    </submittedName>
</protein>
<evidence type="ECO:0000313" key="2">
    <source>
        <dbReference type="Proteomes" id="UP001265550"/>
    </source>
</evidence>
<reference evidence="1 2" key="1">
    <citation type="submission" date="2023-07" db="EMBL/GenBank/DDBJ databases">
        <title>Sorghum-associated microbial communities from plants grown in Nebraska, USA.</title>
        <authorList>
            <person name="Schachtman D."/>
        </authorList>
    </citation>
    <scope>NUCLEOTIDE SEQUENCE [LARGE SCALE GENOMIC DNA]</scope>
    <source>
        <strain evidence="1 2">BE240</strain>
    </source>
</reference>
<name>A0ABU1VHG5_9BURK</name>
<keyword evidence="2" id="KW-1185">Reference proteome</keyword>
<proteinExistence type="predicted"/>